<proteinExistence type="predicted"/>
<protein>
    <submittedName>
        <fullName evidence="2">Uncharacterized protein</fullName>
    </submittedName>
</protein>
<name>A0AAD6A519_9TELE</name>
<feature type="compositionally biased region" description="Polar residues" evidence="1">
    <location>
        <begin position="1"/>
        <end position="11"/>
    </location>
</feature>
<comment type="caution">
    <text evidence="2">The sequence shown here is derived from an EMBL/GenBank/DDBJ whole genome shotgun (WGS) entry which is preliminary data.</text>
</comment>
<keyword evidence="3" id="KW-1185">Reference proteome</keyword>
<dbReference type="Proteomes" id="UP001219934">
    <property type="component" value="Unassembled WGS sequence"/>
</dbReference>
<evidence type="ECO:0000313" key="2">
    <source>
        <dbReference type="EMBL" id="KAJ4918574.1"/>
    </source>
</evidence>
<accession>A0AAD6A519</accession>
<evidence type="ECO:0000313" key="3">
    <source>
        <dbReference type="Proteomes" id="UP001219934"/>
    </source>
</evidence>
<feature type="region of interest" description="Disordered" evidence="1">
    <location>
        <begin position="118"/>
        <end position="151"/>
    </location>
</feature>
<feature type="compositionally biased region" description="Basic and acidic residues" evidence="1">
    <location>
        <begin position="120"/>
        <end position="133"/>
    </location>
</feature>
<reference evidence="2" key="1">
    <citation type="submission" date="2022-11" db="EMBL/GenBank/DDBJ databases">
        <title>Chromosome-level genome of Pogonophryne albipinna.</title>
        <authorList>
            <person name="Jo E."/>
        </authorList>
    </citation>
    <scope>NUCLEOTIDE SEQUENCE</scope>
    <source>
        <strain evidence="2">SGF0006</strain>
        <tissue evidence="2">Muscle</tissue>
    </source>
</reference>
<evidence type="ECO:0000256" key="1">
    <source>
        <dbReference type="SAM" id="MobiDB-lite"/>
    </source>
</evidence>
<dbReference type="AlphaFoldDB" id="A0AAD6A519"/>
<sequence>MDSSSSTTVQCSPPSLPPPSPPGKSLSSLSTAAERRAGAAPGGVGGAAADVQDDLRDVPPAPLSLTPPTTYPPTNQSARNRASPQTLVYSCVGHWCPVDSVLVRQLVTEVLSEQIALLLGERDPGEPEPETRPEPGAGPEPRQQDSGPLWF</sequence>
<feature type="region of interest" description="Disordered" evidence="1">
    <location>
        <begin position="1"/>
        <end position="82"/>
    </location>
</feature>
<feature type="compositionally biased region" description="Low complexity" evidence="1">
    <location>
        <begin position="23"/>
        <end position="32"/>
    </location>
</feature>
<feature type="compositionally biased region" description="Low complexity" evidence="1">
    <location>
        <begin position="63"/>
        <end position="74"/>
    </location>
</feature>
<dbReference type="EMBL" id="JAPTMU010000452">
    <property type="protein sequence ID" value="KAJ4918574.1"/>
    <property type="molecule type" value="Genomic_DNA"/>
</dbReference>
<gene>
    <name evidence="2" type="ORF">JOQ06_029608</name>
</gene>
<organism evidence="2 3">
    <name type="scientific">Pogonophryne albipinna</name>
    <dbReference type="NCBI Taxonomy" id="1090488"/>
    <lineage>
        <taxon>Eukaryota</taxon>
        <taxon>Metazoa</taxon>
        <taxon>Chordata</taxon>
        <taxon>Craniata</taxon>
        <taxon>Vertebrata</taxon>
        <taxon>Euteleostomi</taxon>
        <taxon>Actinopterygii</taxon>
        <taxon>Neopterygii</taxon>
        <taxon>Teleostei</taxon>
        <taxon>Neoteleostei</taxon>
        <taxon>Acanthomorphata</taxon>
        <taxon>Eupercaria</taxon>
        <taxon>Perciformes</taxon>
        <taxon>Notothenioidei</taxon>
        <taxon>Pogonophryne</taxon>
    </lineage>
</organism>